<dbReference type="Pfam" id="PF00011">
    <property type="entry name" value="HSP20"/>
    <property type="match status" value="1"/>
</dbReference>
<dbReference type="RefSeq" id="WP_015247496.1">
    <property type="nucleotide sequence ID" value="NC_019892.1"/>
</dbReference>
<evidence type="ECO:0000313" key="6">
    <source>
        <dbReference type="Proteomes" id="UP000010798"/>
    </source>
</evidence>
<organism evidence="5 6">
    <name type="scientific">Singulisphaera acidiphila (strain ATCC BAA-1392 / DSM 18658 / VKM B-2454 / MOB10)</name>
    <dbReference type="NCBI Taxonomy" id="886293"/>
    <lineage>
        <taxon>Bacteria</taxon>
        <taxon>Pseudomonadati</taxon>
        <taxon>Planctomycetota</taxon>
        <taxon>Planctomycetia</taxon>
        <taxon>Isosphaerales</taxon>
        <taxon>Isosphaeraceae</taxon>
        <taxon>Singulisphaera</taxon>
    </lineage>
</organism>
<feature type="compositionally biased region" description="Basic and acidic residues" evidence="3">
    <location>
        <begin position="1"/>
        <end position="26"/>
    </location>
</feature>
<protein>
    <submittedName>
        <fullName evidence="5">Molecular chaperone (Small heat shock protein)</fullName>
    </submittedName>
</protein>
<feature type="region of interest" description="Disordered" evidence="3">
    <location>
        <begin position="1"/>
        <end position="38"/>
    </location>
</feature>
<accession>L0DGI8</accession>
<keyword evidence="5" id="KW-0346">Stress response</keyword>
<dbReference type="STRING" id="886293.Sinac_4160"/>
<name>L0DGI8_SINAD</name>
<evidence type="ECO:0000256" key="2">
    <source>
        <dbReference type="RuleBase" id="RU003616"/>
    </source>
</evidence>
<dbReference type="KEGG" id="saci:Sinac_4160"/>
<dbReference type="PROSITE" id="PS01031">
    <property type="entry name" value="SHSP"/>
    <property type="match status" value="1"/>
</dbReference>
<dbReference type="HOGENOM" id="CLU_046737_12_4_0"/>
<dbReference type="InterPro" id="IPR002068">
    <property type="entry name" value="A-crystallin/Hsp20_dom"/>
</dbReference>
<dbReference type="AlphaFoldDB" id="L0DGI8"/>
<dbReference type="SUPFAM" id="SSF49764">
    <property type="entry name" value="HSP20-like chaperones"/>
    <property type="match status" value="1"/>
</dbReference>
<dbReference type="EMBL" id="CP003364">
    <property type="protein sequence ID" value="AGA28367.1"/>
    <property type="molecule type" value="Genomic_DNA"/>
</dbReference>
<feature type="domain" description="SHSP" evidence="4">
    <location>
        <begin position="88"/>
        <end position="201"/>
    </location>
</feature>
<dbReference type="InterPro" id="IPR031107">
    <property type="entry name" value="Small_HSP"/>
</dbReference>
<dbReference type="OrthoDB" id="288864at2"/>
<keyword evidence="6" id="KW-1185">Reference proteome</keyword>
<dbReference type="Gene3D" id="2.60.40.790">
    <property type="match status" value="1"/>
</dbReference>
<dbReference type="eggNOG" id="COG0071">
    <property type="taxonomic scope" value="Bacteria"/>
</dbReference>
<dbReference type="CDD" id="cd06464">
    <property type="entry name" value="ACD_sHsps-like"/>
    <property type="match status" value="1"/>
</dbReference>
<evidence type="ECO:0000313" key="5">
    <source>
        <dbReference type="EMBL" id="AGA28367.1"/>
    </source>
</evidence>
<dbReference type="PANTHER" id="PTHR11527">
    <property type="entry name" value="HEAT-SHOCK PROTEIN 20 FAMILY MEMBER"/>
    <property type="match status" value="1"/>
</dbReference>
<dbReference type="Proteomes" id="UP000010798">
    <property type="component" value="Chromosome"/>
</dbReference>
<dbReference type="InterPro" id="IPR008978">
    <property type="entry name" value="HSP20-like_chaperone"/>
</dbReference>
<evidence type="ECO:0000259" key="4">
    <source>
        <dbReference type="PROSITE" id="PS01031"/>
    </source>
</evidence>
<evidence type="ECO:0000256" key="1">
    <source>
        <dbReference type="PROSITE-ProRule" id="PRU00285"/>
    </source>
</evidence>
<reference evidence="5 6" key="1">
    <citation type="submission" date="2012-02" db="EMBL/GenBank/DDBJ databases">
        <title>Complete sequence of chromosome of Singulisphaera acidiphila DSM 18658.</title>
        <authorList>
            <consortium name="US DOE Joint Genome Institute (JGI-PGF)"/>
            <person name="Lucas S."/>
            <person name="Copeland A."/>
            <person name="Lapidus A."/>
            <person name="Glavina del Rio T."/>
            <person name="Dalin E."/>
            <person name="Tice H."/>
            <person name="Bruce D."/>
            <person name="Goodwin L."/>
            <person name="Pitluck S."/>
            <person name="Peters L."/>
            <person name="Ovchinnikova G."/>
            <person name="Chertkov O."/>
            <person name="Kyrpides N."/>
            <person name="Mavromatis K."/>
            <person name="Ivanova N."/>
            <person name="Brettin T."/>
            <person name="Detter J.C."/>
            <person name="Han C."/>
            <person name="Larimer F."/>
            <person name="Land M."/>
            <person name="Hauser L."/>
            <person name="Markowitz V."/>
            <person name="Cheng J.-F."/>
            <person name="Hugenholtz P."/>
            <person name="Woyke T."/>
            <person name="Wu D."/>
            <person name="Tindall B."/>
            <person name="Pomrenke H."/>
            <person name="Brambilla E."/>
            <person name="Klenk H.-P."/>
            <person name="Eisen J.A."/>
        </authorList>
    </citation>
    <scope>NUCLEOTIDE SEQUENCE [LARGE SCALE GENOMIC DNA]</scope>
    <source>
        <strain evidence="6">ATCC BAA-1392 / DSM 18658 / VKM B-2454 / MOB10</strain>
    </source>
</reference>
<gene>
    <name evidence="5" type="ordered locus">Sinac_4160</name>
</gene>
<comment type="similarity">
    <text evidence="1 2">Belongs to the small heat shock protein (HSP20) family.</text>
</comment>
<proteinExistence type="inferred from homology"/>
<sequence>MHKAKERGNGSARKESELRTTDRAEGRPSALTPRELATASPWLGDPFAVMHRFAEEMDRVFEGFGIGHSGSMAPWSPARRHAPHEEGFALAGWSPQVEVFERGGQLVVRADLPGLNKDNVQVEVTNEAVLIRGERRQEHEDRREGFYHTERSYGSFCRSIPLPEGVEVDQADANFRDGVLEVTIPAPPRPASQGRRLEVKG</sequence>
<evidence type="ECO:0000256" key="3">
    <source>
        <dbReference type="SAM" id="MobiDB-lite"/>
    </source>
</evidence>